<dbReference type="GO" id="GO:0016491">
    <property type="term" value="F:oxidoreductase activity"/>
    <property type="evidence" value="ECO:0007669"/>
    <property type="project" value="UniProtKB-KW"/>
</dbReference>
<dbReference type="OrthoDB" id="9805337at2"/>
<dbReference type="STRING" id="588602.SAMN04487991_2673"/>
<dbReference type="InterPro" id="IPR036188">
    <property type="entry name" value="FAD/NAD-bd_sf"/>
</dbReference>
<dbReference type="EMBL" id="FORH01000005">
    <property type="protein sequence ID" value="SFJ68798.1"/>
    <property type="molecule type" value="Genomic_DNA"/>
</dbReference>
<evidence type="ECO:0000313" key="4">
    <source>
        <dbReference type="Proteomes" id="UP000199630"/>
    </source>
</evidence>
<dbReference type="Gene3D" id="3.30.9.10">
    <property type="entry name" value="D-Amino Acid Oxidase, subunit A, domain 2"/>
    <property type="match status" value="1"/>
</dbReference>
<dbReference type="PANTHER" id="PTHR13847:SF289">
    <property type="entry name" value="GLYCINE OXIDASE"/>
    <property type="match status" value="1"/>
</dbReference>
<dbReference type="Pfam" id="PF01266">
    <property type="entry name" value="DAO"/>
    <property type="match status" value="1"/>
</dbReference>
<reference evidence="4" key="1">
    <citation type="submission" date="2016-10" db="EMBL/GenBank/DDBJ databases">
        <authorList>
            <person name="Varghese N."/>
            <person name="Submissions S."/>
        </authorList>
    </citation>
    <scope>NUCLEOTIDE SEQUENCE [LARGE SCALE GENOMIC DNA]</scope>
    <source>
        <strain evidence="4">DSM 26471</strain>
    </source>
</reference>
<organism evidence="3 4">
    <name type="scientific">Celeribacter neptunius</name>
    <dbReference type="NCBI Taxonomy" id="588602"/>
    <lineage>
        <taxon>Bacteria</taxon>
        <taxon>Pseudomonadati</taxon>
        <taxon>Pseudomonadota</taxon>
        <taxon>Alphaproteobacteria</taxon>
        <taxon>Rhodobacterales</taxon>
        <taxon>Roseobacteraceae</taxon>
        <taxon>Celeribacter</taxon>
    </lineage>
</organism>
<accession>A0A1I3TC87</accession>
<dbReference type="PANTHER" id="PTHR13847">
    <property type="entry name" value="SARCOSINE DEHYDROGENASE-RELATED"/>
    <property type="match status" value="1"/>
</dbReference>
<dbReference type="InterPro" id="IPR006076">
    <property type="entry name" value="FAD-dep_OxRdtase"/>
</dbReference>
<dbReference type="RefSeq" id="WP_090061202.1">
    <property type="nucleotide sequence ID" value="NZ_FORH01000005.1"/>
</dbReference>
<keyword evidence="1" id="KW-0560">Oxidoreductase</keyword>
<keyword evidence="4" id="KW-1185">Reference proteome</keyword>
<dbReference type="AlphaFoldDB" id="A0A1I3TC87"/>
<proteinExistence type="predicted"/>
<dbReference type="SUPFAM" id="SSF51905">
    <property type="entry name" value="FAD/NAD(P)-binding domain"/>
    <property type="match status" value="1"/>
</dbReference>
<name>A0A1I3TC87_9RHOB</name>
<gene>
    <name evidence="3" type="ORF">SAMN04487991_2673</name>
</gene>
<feature type="domain" description="FAD dependent oxidoreductase" evidence="2">
    <location>
        <begin position="3"/>
        <end position="392"/>
    </location>
</feature>
<evidence type="ECO:0000259" key="2">
    <source>
        <dbReference type="Pfam" id="PF01266"/>
    </source>
</evidence>
<evidence type="ECO:0000313" key="3">
    <source>
        <dbReference type="EMBL" id="SFJ68798.1"/>
    </source>
</evidence>
<dbReference type="GO" id="GO:0005737">
    <property type="term" value="C:cytoplasm"/>
    <property type="evidence" value="ECO:0007669"/>
    <property type="project" value="TreeGrafter"/>
</dbReference>
<dbReference type="SUPFAM" id="SSF54373">
    <property type="entry name" value="FAD-linked reductases, C-terminal domain"/>
    <property type="match status" value="1"/>
</dbReference>
<sequence>MQVCVIGAGIIGVSAAFALSRDGHDVTLLDREGVVAGASSGNAGAFAFADVIPLATPGIMKKAPKWLLDPLGPLSIPPAYALNIAPWLIRYWRASWRDRYAAALKAQSEMMRLSQAALDALVADLQLADLIRPEGQMQLYEGETAFQASQKGWDERKRAGVKFEFLTGAEAIAEIQPGIDPRFTHAGFTPDWKNVTDPALWTRRIAEEAQRLGASFARREVTRIEPVDQGAIVHSAEGAERFDKVVLAAGAYGNPLLKSLGLKLPLETERGYNTTLPAGAFDLKTHLTFSDHGFVVTKIGEGVRVGGAVELGGMRLPPRMARAGALLTKAKRFLPTLDTEGGTQWMGFRPSMPDSLPVIGAHPDTSSVVFAFGHGHLGLTQSAGTARVVADLIAGRTPPLDLTPFRPTRFAGYRA</sequence>
<protein>
    <submittedName>
        <fullName evidence="3">D-amino-acid dehydrogenase</fullName>
    </submittedName>
</protein>
<dbReference type="Gene3D" id="3.50.50.60">
    <property type="entry name" value="FAD/NAD(P)-binding domain"/>
    <property type="match status" value="2"/>
</dbReference>
<evidence type="ECO:0000256" key="1">
    <source>
        <dbReference type="ARBA" id="ARBA00023002"/>
    </source>
</evidence>
<dbReference type="Proteomes" id="UP000199630">
    <property type="component" value="Unassembled WGS sequence"/>
</dbReference>